<dbReference type="Proteomes" id="UP001259832">
    <property type="component" value="Unassembled WGS sequence"/>
</dbReference>
<evidence type="ECO:0000256" key="1">
    <source>
        <dbReference type="SAM" id="Phobius"/>
    </source>
</evidence>
<feature type="transmembrane region" description="Helical" evidence="1">
    <location>
        <begin position="189"/>
        <end position="210"/>
    </location>
</feature>
<reference evidence="2" key="1">
    <citation type="submission" date="2023-08" db="EMBL/GenBank/DDBJ databases">
        <title>Reference Genome Resource for the Citrus Pathogen Phytophthora citrophthora.</title>
        <authorList>
            <person name="Moller H."/>
            <person name="Coetzee B."/>
            <person name="Rose L.J."/>
            <person name="Van Niekerk J.M."/>
        </authorList>
    </citation>
    <scope>NUCLEOTIDE SEQUENCE</scope>
    <source>
        <strain evidence="2">STE-U-9442</strain>
    </source>
</reference>
<gene>
    <name evidence="2" type="ORF">P3T76_008217</name>
</gene>
<evidence type="ECO:0000313" key="3">
    <source>
        <dbReference type="Proteomes" id="UP001259832"/>
    </source>
</evidence>
<dbReference type="AlphaFoldDB" id="A0AAD9LLX8"/>
<keyword evidence="1" id="KW-0472">Membrane</keyword>
<keyword evidence="1" id="KW-1133">Transmembrane helix</keyword>
<protein>
    <submittedName>
        <fullName evidence="2">Uncharacterized protein</fullName>
    </submittedName>
</protein>
<sequence>MEQYFYHGSIGYYSFYEEQGGTYCSRDNTSYIRGEGLGSVDINGAALAEDTGFDGYRFSYWLAIGGGIWLGFRALVLRRCYVTVKRYGQACHESGEMLNRKEAVVFVQENLRLVAHGATNYHRIVVLYLLIEGFMSDVFLLVASDGLSAKLQYASMGYNLSALVLLVFEIFEKMNCLSEKWRMFWKRLLFSYETAFLGEIVSAAVQQELLTMLNRTNLKESRPTALAVSYYLWSLVGHGIFVVNVIGFLIGVRILSAVVYVSWKHGSLWVFFAPCSIDTTLKLRNKMTLLGGYRWKNHKLLYTKSALKSFGLQKTTEPNGAEFLVLRKLHWFTAPANNFMVIGTIVRGGVVECAERPCSTESIIQFFNQDIWGAPSGIGSFHAVPIQVQLKVSPLH</sequence>
<proteinExistence type="predicted"/>
<evidence type="ECO:0000313" key="2">
    <source>
        <dbReference type="EMBL" id="KAK1939894.1"/>
    </source>
</evidence>
<comment type="caution">
    <text evidence="2">The sequence shown here is derived from an EMBL/GenBank/DDBJ whole genome shotgun (WGS) entry which is preliminary data.</text>
</comment>
<keyword evidence="3" id="KW-1185">Reference proteome</keyword>
<feature type="transmembrane region" description="Helical" evidence="1">
    <location>
        <begin position="230"/>
        <end position="255"/>
    </location>
</feature>
<feature type="transmembrane region" description="Helical" evidence="1">
    <location>
        <begin position="58"/>
        <end position="76"/>
    </location>
</feature>
<feature type="transmembrane region" description="Helical" evidence="1">
    <location>
        <begin position="150"/>
        <end position="168"/>
    </location>
</feature>
<accession>A0AAD9LLX8</accession>
<dbReference type="EMBL" id="JASMQC010000015">
    <property type="protein sequence ID" value="KAK1939894.1"/>
    <property type="molecule type" value="Genomic_DNA"/>
</dbReference>
<keyword evidence="1" id="KW-0812">Transmembrane</keyword>
<organism evidence="2 3">
    <name type="scientific">Phytophthora citrophthora</name>
    <dbReference type="NCBI Taxonomy" id="4793"/>
    <lineage>
        <taxon>Eukaryota</taxon>
        <taxon>Sar</taxon>
        <taxon>Stramenopiles</taxon>
        <taxon>Oomycota</taxon>
        <taxon>Peronosporomycetes</taxon>
        <taxon>Peronosporales</taxon>
        <taxon>Peronosporaceae</taxon>
        <taxon>Phytophthora</taxon>
    </lineage>
</organism>
<feature type="transmembrane region" description="Helical" evidence="1">
    <location>
        <begin position="125"/>
        <end position="144"/>
    </location>
</feature>
<name>A0AAD9LLX8_9STRA</name>